<evidence type="ECO:0000256" key="3">
    <source>
        <dbReference type="ARBA" id="ARBA00023002"/>
    </source>
</evidence>
<comment type="caution">
    <text evidence="5">The sequence shown here is derived from an EMBL/GenBank/DDBJ whole genome shotgun (WGS) entry which is preliminary data.</text>
</comment>
<dbReference type="InterPro" id="IPR005025">
    <property type="entry name" value="FMN_Rdtase-like_dom"/>
</dbReference>
<dbReference type="InterPro" id="IPR029039">
    <property type="entry name" value="Flavoprotein-like_sf"/>
</dbReference>
<dbReference type="PANTHER" id="PTHR43408">
    <property type="entry name" value="FMN REDUCTASE (NADPH)"/>
    <property type="match status" value="1"/>
</dbReference>
<dbReference type="SUPFAM" id="SSF52218">
    <property type="entry name" value="Flavoproteins"/>
    <property type="match status" value="1"/>
</dbReference>
<keyword evidence="6" id="KW-1185">Reference proteome</keyword>
<reference evidence="5 6" key="1">
    <citation type="submission" date="2024-09" db="EMBL/GenBank/DDBJ databases">
        <authorList>
            <person name="Sun Q."/>
            <person name="Mori K."/>
        </authorList>
    </citation>
    <scope>NUCLEOTIDE SEQUENCE [LARGE SCALE GENOMIC DNA]</scope>
    <source>
        <strain evidence="5 6">JCM 11201</strain>
    </source>
</reference>
<dbReference type="EC" id="1.5.1.38" evidence="5"/>
<dbReference type="GO" id="GO:0052873">
    <property type="term" value="F:FMN reductase (NADPH) activity"/>
    <property type="evidence" value="ECO:0007669"/>
    <property type="project" value="UniProtKB-EC"/>
</dbReference>
<evidence type="ECO:0000313" key="6">
    <source>
        <dbReference type="Proteomes" id="UP001589609"/>
    </source>
</evidence>
<dbReference type="NCBIfam" id="TIGR03567">
    <property type="entry name" value="FMN_reduc_SsuE"/>
    <property type="match status" value="1"/>
</dbReference>
<evidence type="ECO:0000313" key="5">
    <source>
        <dbReference type="EMBL" id="MFB9759225.1"/>
    </source>
</evidence>
<feature type="domain" description="NADPH-dependent FMN reductase-like" evidence="4">
    <location>
        <begin position="3"/>
        <end position="144"/>
    </location>
</feature>
<evidence type="ECO:0000259" key="4">
    <source>
        <dbReference type="Pfam" id="PF03358"/>
    </source>
</evidence>
<dbReference type="PANTHER" id="PTHR43408:SF1">
    <property type="entry name" value="FMN REDUCTASE (NADPH)"/>
    <property type="match status" value="1"/>
</dbReference>
<dbReference type="Gene3D" id="3.40.50.360">
    <property type="match status" value="1"/>
</dbReference>
<evidence type="ECO:0000256" key="1">
    <source>
        <dbReference type="ARBA" id="ARBA00022630"/>
    </source>
</evidence>
<keyword evidence="1" id="KW-0285">Flavoprotein</keyword>
<dbReference type="RefSeq" id="WP_129729307.1">
    <property type="nucleotide sequence ID" value="NZ_JBHMAF010000065.1"/>
</dbReference>
<gene>
    <name evidence="5" type="primary">ssuE</name>
    <name evidence="5" type="ORF">ACFFMS_12310</name>
</gene>
<proteinExistence type="predicted"/>
<sequence>MSNIVIISGSPAVVSRSSAISKLVKDVLVTNGNKVEEIAVRNLPAEDLLYANFNSPAIQQAKALVEQADGVIIVSPVYKASYPGVLKAFLDLIPEKGLANKVVLPIATAGTIAHLLALEYAFKPLFSVLGTRDVTDGVYIVDSQVAYTEHELTFVDIEVEQRLGDAITQLQVRLQQKEAQASR</sequence>
<keyword evidence="2" id="KW-0288">FMN</keyword>
<dbReference type="InterPro" id="IPR051814">
    <property type="entry name" value="NAD(P)H-dep_FMN_reductase"/>
</dbReference>
<name>A0ABV5WF46_9BACI</name>
<evidence type="ECO:0000256" key="2">
    <source>
        <dbReference type="ARBA" id="ARBA00022643"/>
    </source>
</evidence>
<dbReference type="Pfam" id="PF03358">
    <property type="entry name" value="FMN_red"/>
    <property type="match status" value="1"/>
</dbReference>
<organism evidence="5 6">
    <name type="scientific">Ectobacillus funiculus</name>
    <dbReference type="NCBI Taxonomy" id="137993"/>
    <lineage>
        <taxon>Bacteria</taxon>
        <taxon>Bacillati</taxon>
        <taxon>Bacillota</taxon>
        <taxon>Bacilli</taxon>
        <taxon>Bacillales</taxon>
        <taxon>Bacillaceae</taxon>
        <taxon>Ectobacillus</taxon>
    </lineage>
</organism>
<dbReference type="Proteomes" id="UP001589609">
    <property type="component" value="Unassembled WGS sequence"/>
</dbReference>
<keyword evidence="3 5" id="KW-0560">Oxidoreductase</keyword>
<dbReference type="InterPro" id="IPR020048">
    <property type="entry name" value="NADPH-dep_FMN_reduc_SsuE"/>
</dbReference>
<accession>A0ABV5WF46</accession>
<dbReference type="EMBL" id="JBHMAF010000065">
    <property type="protein sequence ID" value="MFB9759225.1"/>
    <property type="molecule type" value="Genomic_DNA"/>
</dbReference>
<protein>
    <submittedName>
        <fullName evidence="5">NADPH-dependent FMN reductase</fullName>
        <ecNumber evidence="5">1.5.1.38</ecNumber>
    </submittedName>
</protein>